<evidence type="ECO:0000256" key="1">
    <source>
        <dbReference type="ARBA" id="ARBA00005695"/>
    </source>
</evidence>
<dbReference type="GO" id="GO:1904680">
    <property type="term" value="F:peptide transmembrane transporter activity"/>
    <property type="evidence" value="ECO:0007669"/>
    <property type="project" value="TreeGrafter"/>
</dbReference>
<dbReference type="OrthoDB" id="9801912at2"/>
<dbReference type="PIRSF" id="PIRSF002741">
    <property type="entry name" value="MppA"/>
    <property type="match status" value="1"/>
</dbReference>
<dbReference type="GO" id="GO:0030288">
    <property type="term" value="C:outer membrane-bounded periplasmic space"/>
    <property type="evidence" value="ECO:0007669"/>
    <property type="project" value="UniProtKB-ARBA"/>
</dbReference>
<dbReference type="GO" id="GO:0043190">
    <property type="term" value="C:ATP-binding cassette (ABC) transporter complex"/>
    <property type="evidence" value="ECO:0007669"/>
    <property type="project" value="InterPro"/>
</dbReference>
<dbReference type="GO" id="GO:0015833">
    <property type="term" value="P:peptide transport"/>
    <property type="evidence" value="ECO:0007669"/>
    <property type="project" value="TreeGrafter"/>
</dbReference>
<feature type="chain" id="PRO_5002608954" evidence="3">
    <location>
        <begin position="26"/>
        <end position="505"/>
    </location>
</feature>
<dbReference type="InterPro" id="IPR030678">
    <property type="entry name" value="Peptide/Ni-bd"/>
</dbReference>
<dbReference type="eggNOG" id="COG0747">
    <property type="taxonomic scope" value="Bacteria"/>
</dbReference>
<dbReference type="KEGG" id="rah:Rahaq_2405"/>
<dbReference type="AlphaFoldDB" id="A0A0H3FGE3"/>
<dbReference type="Gene3D" id="3.10.105.10">
    <property type="entry name" value="Dipeptide-binding Protein, Domain 3"/>
    <property type="match status" value="1"/>
</dbReference>
<dbReference type="EMBL" id="CP002505">
    <property type="protein sequence ID" value="ADW74012.1"/>
    <property type="molecule type" value="Genomic_DNA"/>
</dbReference>
<feature type="domain" description="Solute-binding protein family 5" evidence="4">
    <location>
        <begin position="69"/>
        <end position="424"/>
    </location>
</feature>
<dbReference type="PANTHER" id="PTHR30290:SF38">
    <property type="entry name" value="D,D-DIPEPTIDE-BINDING PERIPLASMIC PROTEIN DDPA-RELATED"/>
    <property type="match status" value="1"/>
</dbReference>
<dbReference type="InterPro" id="IPR039424">
    <property type="entry name" value="SBP_5"/>
</dbReference>
<dbReference type="InterPro" id="IPR000914">
    <property type="entry name" value="SBP_5_dom"/>
</dbReference>
<dbReference type="CDD" id="cd08511">
    <property type="entry name" value="PBP2_NikA_DppA_OppA_like_5"/>
    <property type="match status" value="1"/>
</dbReference>
<dbReference type="HOGENOM" id="CLU_017028_7_3_6"/>
<reference evidence="6" key="1">
    <citation type="submission" date="2011-01" db="EMBL/GenBank/DDBJ databases">
        <title>Complete sequence of chromosome of Rahnella sp. Y9602.</title>
        <authorList>
            <consortium name="US DOE Joint Genome Institute"/>
            <person name="Lucas S."/>
            <person name="Copeland A."/>
            <person name="Lapidus A."/>
            <person name="Cheng J.-F."/>
            <person name="Goodwin L."/>
            <person name="Pitluck S."/>
            <person name="Lu M."/>
            <person name="Detter J.C."/>
            <person name="Han C."/>
            <person name="Tapia R."/>
            <person name="Land M."/>
            <person name="Hauser L."/>
            <person name="Kyrpides N."/>
            <person name="Ivanova N."/>
            <person name="Ovchinnikova G."/>
            <person name="Pagani I."/>
            <person name="Sobecky P.A."/>
            <person name="Martinez R.J."/>
            <person name="Woyke T."/>
        </authorList>
    </citation>
    <scope>NUCLEOTIDE SEQUENCE [LARGE SCALE GENOMIC DNA]</scope>
    <source>
        <strain evidence="6">Y9602</strain>
    </source>
</reference>
<dbReference type="SUPFAM" id="SSF53850">
    <property type="entry name" value="Periplasmic binding protein-like II"/>
    <property type="match status" value="1"/>
</dbReference>
<name>A0A0H3FGE3_RAHSY</name>
<evidence type="ECO:0000259" key="4">
    <source>
        <dbReference type="Pfam" id="PF00496"/>
    </source>
</evidence>
<organism evidence="5 6">
    <name type="scientific">Rahnella sp. (strain Y9602)</name>
    <dbReference type="NCBI Taxonomy" id="2703885"/>
    <lineage>
        <taxon>Bacteria</taxon>
        <taxon>Pseudomonadati</taxon>
        <taxon>Pseudomonadota</taxon>
        <taxon>Gammaproteobacteria</taxon>
        <taxon>Enterobacterales</taxon>
        <taxon>Yersiniaceae</taxon>
        <taxon>Rahnella</taxon>
    </lineage>
</organism>
<feature type="signal peptide" evidence="3">
    <location>
        <begin position="1"/>
        <end position="25"/>
    </location>
</feature>
<comment type="similarity">
    <text evidence="1">Belongs to the bacterial solute-binding protein 5 family.</text>
</comment>
<gene>
    <name evidence="5" type="ordered locus">Rahaq_2405</name>
</gene>
<dbReference type="PANTHER" id="PTHR30290">
    <property type="entry name" value="PERIPLASMIC BINDING COMPONENT OF ABC TRANSPORTER"/>
    <property type="match status" value="1"/>
</dbReference>
<keyword evidence="2 3" id="KW-0732">Signal</keyword>
<dbReference type="Proteomes" id="UP000007257">
    <property type="component" value="Chromosome"/>
</dbReference>
<dbReference type="RefSeq" id="WP_013575712.1">
    <property type="nucleotide sequence ID" value="NC_015061.1"/>
</dbReference>
<dbReference type="Pfam" id="PF00496">
    <property type="entry name" value="SBP_bac_5"/>
    <property type="match status" value="1"/>
</dbReference>
<proteinExistence type="inferred from homology"/>
<evidence type="ECO:0000313" key="6">
    <source>
        <dbReference type="Proteomes" id="UP000007257"/>
    </source>
</evidence>
<dbReference type="Gene3D" id="3.90.76.10">
    <property type="entry name" value="Dipeptide-binding Protein, Domain 1"/>
    <property type="match status" value="1"/>
</dbReference>
<evidence type="ECO:0000256" key="2">
    <source>
        <dbReference type="ARBA" id="ARBA00022729"/>
    </source>
</evidence>
<evidence type="ECO:0000256" key="3">
    <source>
        <dbReference type="SAM" id="SignalP"/>
    </source>
</evidence>
<dbReference type="Gene3D" id="3.40.190.10">
    <property type="entry name" value="Periplasmic binding protein-like II"/>
    <property type="match status" value="1"/>
</dbReference>
<evidence type="ECO:0000313" key="5">
    <source>
        <dbReference type="EMBL" id="ADW74012.1"/>
    </source>
</evidence>
<protein>
    <submittedName>
        <fullName evidence="5">Extracellular solute-binding protein family 5</fullName>
    </submittedName>
</protein>
<reference evidence="5 6" key="2">
    <citation type="journal article" date="2012" name="J. Bacteriol.">
        <title>Complete Genome Sequence of Rahnella sp. Strain Y9602, a Gammaproteobacterium Isolate from Metal- and Radionuclide-Contaminated Soil.</title>
        <authorList>
            <person name="Martinez R.J."/>
            <person name="Bruce D."/>
            <person name="Detter C."/>
            <person name="Goodwin L.A."/>
            <person name="Han J."/>
            <person name="Han C.S."/>
            <person name="Held B."/>
            <person name="Land M.L."/>
            <person name="Mikhailova N."/>
            <person name="Nolan M."/>
            <person name="Pennacchio L."/>
            <person name="Pitluck S."/>
            <person name="Tapia R."/>
            <person name="Woyke T."/>
            <person name="Sobecky P.A."/>
        </authorList>
    </citation>
    <scope>NUCLEOTIDE SEQUENCE [LARGE SCALE GENOMIC DNA]</scope>
    <source>
        <strain evidence="5 6">Y9602</strain>
    </source>
</reference>
<sequence length="505" mass="55430" precursor="true">MRFAPRLTACIPALMLLTSAGLAHAESTLRIGLGSDPDMLDPATARTYYGRFVFSAMCERLVDVDQHLKIVPGLAKDWVYSDDGKTLTLHLREGVTFHDGEKFDAQSVKYNIERYLTLPGSLRKSELSSIESVEVTAPYTVVFHLKTADAALLMQLTDRAGTMMAPEATAKGNVAAHPVCSGPYEFVSRVQQDRIVLKRFENYWNKGAYHFDKVVFLPIPDASVRLANLRAGDLDITEGIAASDTATVKADSNLQLASTTGLGYMGLTINIANGTANTNTPLAKDARVRQALSLAIDRDALNQVVFQGQYTPANQAFSPASPYHADIPVPKRDIEKAKALLAAAGVKTPLTIDFLVANNPTSQQVAQVLQAMVSEAGINLNLQMTEYATLLDRQQRGEFKMSMSGWSGRPDPDGNIFSFLNTKGGLNDGKYSNPQVDQWLQEARLTSDVEKRKALYKQIVVQENLDDPLVYLYFEPRIFGMSKKVTGFVPYADGLIRLQGLALNK</sequence>
<accession>A0A0H3FGE3</accession>